<dbReference type="PANTHER" id="PTHR39340:SF1">
    <property type="entry name" value="SULFOFRUCTOSEPHOSPHATE ALDOLASE"/>
    <property type="match status" value="1"/>
</dbReference>
<gene>
    <name evidence="7" type="ORF">HDF15_003637</name>
</gene>
<dbReference type="PANTHER" id="PTHR39340">
    <property type="entry name" value="SULFOFRUCTOSEPHOSPHATE ALDOLASE"/>
    <property type="match status" value="1"/>
</dbReference>
<dbReference type="InterPro" id="IPR013785">
    <property type="entry name" value="Aldolase_TIM"/>
</dbReference>
<sequence length="330" mass="35763">MTITPGKLAGLKAVSDARGVIAAAAMDQRGSLQKSLAKERGSAADAHDLEVFKTLVTEVLTKHASAILLDPEFGLPAAAQRNGKGLLLAYEKTGYDSNTPGRLPDLLDVWSVRRLKNAGADCIKILLYYTPFEKPHINDLKHAWIERIGDECRAHDIPFFLEFVGYDADGGDEKSVAYARKKPSIVAGAMTEFSKPQYGVDVLKVEVPIVMEHVAGTKAFKGESAYTRAEALQHFRDAAAVTEKPFIYLSAGVSNPVFIETLELAGESGVAFNGVLCGRATWKDGIPIYAVKGEAAFRDWLNTVGVENIENVNKALTAATPWTKKLNVTL</sequence>
<dbReference type="GO" id="GO:0009025">
    <property type="term" value="F:tagatose-bisphosphate aldolase activity"/>
    <property type="evidence" value="ECO:0007669"/>
    <property type="project" value="UniProtKB-EC"/>
</dbReference>
<dbReference type="AlphaFoldDB" id="A0A7W7ZSE1"/>
<evidence type="ECO:0000256" key="1">
    <source>
        <dbReference type="ARBA" id="ARBA00000567"/>
    </source>
</evidence>
<evidence type="ECO:0000256" key="3">
    <source>
        <dbReference type="ARBA" id="ARBA00008679"/>
    </source>
</evidence>
<dbReference type="InterPro" id="IPR050552">
    <property type="entry name" value="LacD_aldolase"/>
</dbReference>
<keyword evidence="5" id="KW-0423">Lactose metabolism</keyword>
<dbReference type="GO" id="GO:0009024">
    <property type="term" value="F:tagatose-6-phosphate kinase activity"/>
    <property type="evidence" value="ECO:0007669"/>
    <property type="project" value="InterPro"/>
</dbReference>
<dbReference type="GO" id="GO:0019512">
    <property type="term" value="P:lactose catabolic process via tagatose-6-phosphate"/>
    <property type="evidence" value="ECO:0007669"/>
    <property type="project" value="InterPro"/>
</dbReference>
<dbReference type="HAMAP" id="MF_00734">
    <property type="entry name" value="LacD"/>
    <property type="match status" value="1"/>
</dbReference>
<evidence type="ECO:0000256" key="6">
    <source>
        <dbReference type="ARBA" id="ARBA00023239"/>
    </source>
</evidence>
<dbReference type="Proteomes" id="UP000584867">
    <property type="component" value="Unassembled WGS sequence"/>
</dbReference>
<evidence type="ECO:0000256" key="2">
    <source>
        <dbReference type="ARBA" id="ARBA00005191"/>
    </source>
</evidence>
<reference evidence="7 8" key="1">
    <citation type="submission" date="2020-08" db="EMBL/GenBank/DDBJ databases">
        <title>Genomic Encyclopedia of Type Strains, Phase IV (KMG-V): Genome sequencing to study the core and pangenomes of soil and plant-associated prokaryotes.</title>
        <authorList>
            <person name="Whitman W."/>
        </authorList>
    </citation>
    <scope>NUCLEOTIDE SEQUENCE [LARGE SCALE GENOMIC DNA]</scope>
    <source>
        <strain evidence="7 8">X5P3</strain>
    </source>
</reference>
<accession>A0A7W7ZSE1</accession>
<dbReference type="Gene3D" id="3.20.20.70">
    <property type="entry name" value="Aldolase class I"/>
    <property type="match status" value="1"/>
</dbReference>
<comment type="caution">
    <text evidence="7">The sequence shown here is derived from an EMBL/GenBank/DDBJ whole genome shotgun (WGS) entry which is preliminary data.</text>
</comment>
<evidence type="ECO:0000256" key="5">
    <source>
        <dbReference type="ARBA" id="ARBA00022736"/>
    </source>
</evidence>
<dbReference type="RefSeq" id="WP_184257824.1">
    <property type="nucleotide sequence ID" value="NZ_JACHIO010000015.1"/>
</dbReference>
<comment type="catalytic activity">
    <reaction evidence="1">
        <text>D-tagatofuranose 1,6-bisphosphate = D-glyceraldehyde 3-phosphate + dihydroxyacetone phosphate</text>
        <dbReference type="Rhea" id="RHEA:22948"/>
        <dbReference type="ChEBI" id="CHEBI:57642"/>
        <dbReference type="ChEBI" id="CHEBI:58694"/>
        <dbReference type="ChEBI" id="CHEBI:59776"/>
        <dbReference type="EC" id="4.1.2.40"/>
    </reaction>
</comment>
<dbReference type="InterPro" id="IPR005927">
    <property type="entry name" value="Tag_1.6-dipho_adolase"/>
</dbReference>
<dbReference type="InterPro" id="IPR002915">
    <property type="entry name" value="DeoC/FbaB/LacD_aldolase"/>
</dbReference>
<dbReference type="SMART" id="SM01133">
    <property type="entry name" value="DeoC"/>
    <property type="match status" value="1"/>
</dbReference>
<dbReference type="Pfam" id="PF01791">
    <property type="entry name" value="DeoC"/>
    <property type="match status" value="1"/>
</dbReference>
<organism evidence="7 8">
    <name type="scientific">Granulicella mallensis</name>
    <dbReference type="NCBI Taxonomy" id="940614"/>
    <lineage>
        <taxon>Bacteria</taxon>
        <taxon>Pseudomonadati</taxon>
        <taxon>Acidobacteriota</taxon>
        <taxon>Terriglobia</taxon>
        <taxon>Terriglobales</taxon>
        <taxon>Acidobacteriaceae</taxon>
        <taxon>Granulicella</taxon>
    </lineage>
</organism>
<comment type="pathway">
    <text evidence="2">Carbohydrate metabolism; D-tagatose 6-phosphate degradation; D-glyceraldehyde 3-phosphate and glycerone phosphate from D-tagatose 6-phosphate: step 2/2.</text>
</comment>
<name>A0A7W7ZSE1_9BACT</name>
<dbReference type="GO" id="GO:1902777">
    <property type="term" value="P:6-sulfoquinovose(1-) catabolic process"/>
    <property type="evidence" value="ECO:0007669"/>
    <property type="project" value="TreeGrafter"/>
</dbReference>
<evidence type="ECO:0000313" key="7">
    <source>
        <dbReference type="EMBL" id="MBB5065274.1"/>
    </source>
</evidence>
<evidence type="ECO:0000313" key="8">
    <source>
        <dbReference type="Proteomes" id="UP000584867"/>
    </source>
</evidence>
<dbReference type="GO" id="GO:2001059">
    <property type="term" value="P:D-tagatose 6-phosphate catabolic process"/>
    <property type="evidence" value="ECO:0007669"/>
    <property type="project" value="UniProtKB-UniPathway"/>
</dbReference>
<dbReference type="SUPFAM" id="SSF51569">
    <property type="entry name" value="Aldolase"/>
    <property type="match status" value="1"/>
</dbReference>
<dbReference type="NCBIfam" id="NF009498">
    <property type="entry name" value="PRK12858.1"/>
    <property type="match status" value="1"/>
</dbReference>
<keyword evidence="6 7" id="KW-0456">Lyase</keyword>
<dbReference type="GO" id="GO:0061595">
    <property type="term" value="F:6-deoxy-6-sulfofructose-1-phosphate aldolase activity"/>
    <property type="evidence" value="ECO:0007669"/>
    <property type="project" value="TreeGrafter"/>
</dbReference>
<dbReference type="EMBL" id="JACHIO010000015">
    <property type="protein sequence ID" value="MBB5065274.1"/>
    <property type="molecule type" value="Genomic_DNA"/>
</dbReference>
<dbReference type="EC" id="4.1.2.40" evidence="4"/>
<protein>
    <recommendedName>
        <fullName evidence="4">tagatose-bisphosphate aldolase</fullName>
        <ecNumber evidence="4">4.1.2.40</ecNumber>
    </recommendedName>
</protein>
<evidence type="ECO:0000256" key="4">
    <source>
        <dbReference type="ARBA" id="ARBA00012905"/>
    </source>
</evidence>
<proteinExistence type="inferred from homology"/>
<comment type="similarity">
    <text evidence="3">Belongs to the aldolase LacD family.</text>
</comment>
<dbReference type="UniPathway" id="UPA00704">
    <property type="reaction ID" value="UER00716"/>
</dbReference>